<keyword evidence="12" id="KW-1003">Cell membrane</keyword>
<dbReference type="InterPro" id="IPR005864">
    <property type="entry name" value="ATP_synth_F0_bsu_bac"/>
</dbReference>
<keyword evidence="6 12" id="KW-1133">Transmembrane helix</keyword>
<comment type="caution">
    <text evidence="15">The sequence shown here is derived from an EMBL/GenBank/DDBJ whole genome shotgun (WGS) entry which is preliminary data.</text>
</comment>
<evidence type="ECO:0000256" key="14">
    <source>
        <dbReference type="SAM" id="MobiDB-lite"/>
    </source>
</evidence>
<evidence type="ECO:0000256" key="11">
    <source>
        <dbReference type="ARBA" id="ARBA00037847"/>
    </source>
</evidence>
<comment type="function">
    <text evidence="10 12">F(1)F(0) ATP synthase produces ATP from ADP in the presence of a proton or sodium gradient. F-type ATPases consist of two structural domains, F(1) containing the extramembraneous catalytic core and F(0) containing the membrane proton channel, linked together by a central stalk and a peripheral stalk. During catalysis, ATP synthesis in the catalytic domain of F(1) is coupled via a rotary mechanism of the central stalk subunits to proton translocation.</text>
</comment>
<reference evidence="15" key="2">
    <citation type="journal article" date="2021" name="PeerJ">
        <title>Extensive microbial diversity within the chicken gut microbiome revealed by metagenomics and culture.</title>
        <authorList>
            <person name="Gilroy R."/>
            <person name="Ravi A."/>
            <person name="Getino M."/>
            <person name="Pursley I."/>
            <person name="Horton D.L."/>
            <person name="Alikhan N.F."/>
            <person name="Baker D."/>
            <person name="Gharbi K."/>
            <person name="Hall N."/>
            <person name="Watson M."/>
            <person name="Adriaenssens E.M."/>
            <person name="Foster-Nyarko E."/>
            <person name="Jarju S."/>
            <person name="Secka A."/>
            <person name="Antonio M."/>
            <person name="Oren A."/>
            <person name="Chaudhuri R.R."/>
            <person name="La Ragione R."/>
            <person name="Hildebrand F."/>
            <person name="Pallen M.J."/>
        </authorList>
    </citation>
    <scope>NUCLEOTIDE SEQUENCE</scope>
    <source>
        <strain evidence="15">ChiSjej4B22-8148</strain>
    </source>
</reference>
<keyword evidence="5 12" id="KW-0375">Hydrogen ion transport</keyword>
<dbReference type="Pfam" id="PF00430">
    <property type="entry name" value="ATP-synt_B"/>
    <property type="match status" value="1"/>
</dbReference>
<dbReference type="GO" id="GO:0045259">
    <property type="term" value="C:proton-transporting ATP synthase complex"/>
    <property type="evidence" value="ECO:0007669"/>
    <property type="project" value="UniProtKB-KW"/>
</dbReference>
<comment type="function">
    <text evidence="12">Component of the F(0) channel, it forms part of the peripheral stalk, linking F(1) to F(0).</text>
</comment>
<dbReference type="InterPro" id="IPR028987">
    <property type="entry name" value="ATP_synth_B-like_membr_sf"/>
</dbReference>
<evidence type="ECO:0000256" key="9">
    <source>
        <dbReference type="ARBA" id="ARBA00023310"/>
    </source>
</evidence>
<evidence type="ECO:0000256" key="10">
    <source>
        <dbReference type="ARBA" id="ARBA00025198"/>
    </source>
</evidence>
<evidence type="ECO:0000313" key="16">
    <source>
        <dbReference type="Proteomes" id="UP000886757"/>
    </source>
</evidence>
<dbReference type="NCBIfam" id="TIGR01144">
    <property type="entry name" value="ATP_synt_b"/>
    <property type="match status" value="1"/>
</dbReference>
<dbReference type="InterPro" id="IPR050059">
    <property type="entry name" value="ATP_synthase_B_chain"/>
</dbReference>
<keyword evidence="4 12" id="KW-0812">Transmembrane</keyword>
<reference evidence="15" key="1">
    <citation type="submission" date="2020-10" db="EMBL/GenBank/DDBJ databases">
        <authorList>
            <person name="Gilroy R."/>
        </authorList>
    </citation>
    <scope>NUCLEOTIDE SEQUENCE</scope>
    <source>
        <strain evidence="15">ChiSjej4B22-8148</strain>
    </source>
</reference>
<evidence type="ECO:0000313" key="15">
    <source>
        <dbReference type="EMBL" id="HIR12514.1"/>
    </source>
</evidence>
<dbReference type="Proteomes" id="UP000886757">
    <property type="component" value="Unassembled WGS sequence"/>
</dbReference>
<evidence type="ECO:0000256" key="2">
    <source>
        <dbReference type="ARBA" id="ARBA00022448"/>
    </source>
</evidence>
<dbReference type="AlphaFoldDB" id="A0A9D1AAS0"/>
<gene>
    <name evidence="12 15" type="primary">atpF</name>
    <name evidence="15" type="ORF">IAB31_01165</name>
</gene>
<evidence type="ECO:0000256" key="1">
    <source>
        <dbReference type="ARBA" id="ARBA00005513"/>
    </source>
</evidence>
<evidence type="ECO:0000256" key="3">
    <source>
        <dbReference type="ARBA" id="ARBA00022547"/>
    </source>
</evidence>
<keyword evidence="8 12" id="KW-0472">Membrane</keyword>
<comment type="subcellular location">
    <subcellularLocation>
        <location evidence="12">Cell membrane</location>
        <topology evidence="12">Single-pass membrane protein</topology>
    </subcellularLocation>
    <subcellularLocation>
        <location evidence="11">Endomembrane system</location>
        <topology evidence="11">Single-pass membrane protein</topology>
    </subcellularLocation>
</comment>
<organism evidence="15 16">
    <name type="scientific">Candidatus Choladousia intestinavium</name>
    <dbReference type="NCBI Taxonomy" id="2840727"/>
    <lineage>
        <taxon>Bacteria</taxon>
        <taxon>Bacillati</taxon>
        <taxon>Bacillota</taxon>
        <taxon>Clostridia</taxon>
        <taxon>Lachnospirales</taxon>
        <taxon>Lachnospiraceae</taxon>
        <taxon>Lachnospiraceae incertae sedis</taxon>
        <taxon>Candidatus Choladousia</taxon>
    </lineage>
</organism>
<feature type="transmembrane region" description="Helical" evidence="12">
    <location>
        <begin position="6"/>
        <end position="27"/>
    </location>
</feature>
<comment type="subunit">
    <text evidence="12">F-type ATPases have 2 components, F(1) - the catalytic core - and F(0) - the membrane proton channel. F(1) has five subunits: alpha(3), beta(3), gamma(1), delta(1), epsilon(1). F(0) has three main subunits: a(1), b(2) and c(10-14). The alpha and beta chains form an alternating ring which encloses part of the gamma chain. F(1) is attached to F(0) by a central stalk formed by the gamma and epsilon chains, while a peripheral stalk is formed by the delta and b chains.</text>
</comment>
<evidence type="ECO:0000256" key="4">
    <source>
        <dbReference type="ARBA" id="ARBA00022692"/>
    </source>
</evidence>
<evidence type="ECO:0000256" key="6">
    <source>
        <dbReference type="ARBA" id="ARBA00022989"/>
    </source>
</evidence>
<dbReference type="PANTHER" id="PTHR33445">
    <property type="entry name" value="ATP SYNTHASE SUBUNIT B', CHLOROPLASTIC"/>
    <property type="match status" value="1"/>
</dbReference>
<proteinExistence type="inferred from homology"/>
<keyword evidence="9 12" id="KW-0066">ATP synthesis</keyword>
<evidence type="ECO:0000256" key="13">
    <source>
        <dbReference type="RuleBase" id="RU003848"/>
    </source>
</evidence>
<dbReference type="GO" id="GO:0046961">
    <property type="term" value="F:proton-transporting ATPase activity, rotational mechanism"/>
    <property type="evidence" value="ECO:0007669"/>
    <property type="project" value="TreeGrafter"/>
</dbReference>
<evidence type="ECO:0000256" key="7">
    <source>
        <dbReference type="ARBA" id="ARBA00023065"/>
    </source>
</evidence>
<dbReference type="CDD" id="cd06503">
    <property type="entry name" value="ATP-synt_Fo_b"/>
    <property type="match status" value="1"/>
</dbReference>
<dbReference type="SUPFAM" id="SSF81573">
    <property type="entry name" value="F1F0 ATP synthase subunit B, membrane domain"/>
    <property type="match status" value="1"/>
</dbReference>
<evidence type="ECO:0000256" key="5">
    <source>
        <dbReference type="ARBA" id="ARBA00022781"/>
    </source>
</evidence>
<dbReference type="GO" id="GO:0046933">
    <property type="term" value="F:proton-transporting ATP synthase activity, rotational mechanism"/>
    <property type="evidence" value="ECO:0007669"/>
    <property type="project" value="UniProtKB-UniRule"/>
</dbReference>
<keyword evidence="7 12" id="KW-0406">Ion transport</keyword>
<evidence type="ECO:0000256" key="8">
    <source>
        <dbReference type="ARBA" id="ARBA00023136"/>
    </source>
</evidence>
<dbReference type="PANTHER" id="PTHR33445:SF2">
    <property type="entry name" value="ATP SYNTHASE SUBUNIT B', CHLOROPLASTIC"/>
    <property type="match status" value="1"/>
</dbReference>
<keyword evidence="3 12" id="KW-0138">CF(0)</keyword>
<comment type="similarity">
    <text evidence="1 12 13">Belongs to the ATPase B chain family.</text>
</comment>
<dbReference type="EMBL" id="DVGK01000017">
    <property type="protein sequence ID" value="HIR12514.1"/>
    <property type="molecule type" value="Genomic_DNA"/>
</dbReference>
<evidence type="ECO:0000256" key="12">
    <source>
        <dbReference type="HAMAP-Rule" id="MF_01398"/>
    </source>
</evidence>
<accession>A0A9D1AAS0</accession>
<feature type="region of interest" description="Disordered" evidence="14">
    <location>
        <begin position="45"/>
        <end position="68"/>
    </location>
</feature>
<dbReference type="HAMAP" id="MF_01398">
    <property type="entry name" value="ATP_synth_b_bprime"/>
    <property type="match status" value="1"/>
</dbReference>
<dbReference type="GO" id="GO:0005886">
    <property type="term" value="C:plasma membrane"/>
    <property type="evidence" value="ECO:0007669"/>
    <property type="project" value="UniProtKB-SubCell"/>
</dbReference>
<protein>
    <recommendedName>
        <fullName evidence="12">ATP synthase subunit b</fullName>
    </recommendedName>
    <alternativeName>
        <fullName evidence="12">ATP synthase F(0) sector subunit b</fullName>
    </alternativeName>
    <alternativeName>
        <fullName evidence="12">ATPase subunit I</fullName>
    </alternativeName>
    <alternativeName>
        <fullName evidence="12">F-type ATPase subunit b</fullName>
        <shortName evidence="12">F-ATPase subunit b</shortName>
    </alternativeName>
</protein>
<keyword evidence="2 12" id="KW-0813">Transport</keyword>
<sequence>MLRLDWNLLFNAINIIILFLLLKHFLFKPVNQIIEKRREEAEQQFKEAKDLTDQAQKTKKQYEESLRSAEEEKSKIVAQARREAAGEYSRIVEEAHEKADSILDKAKAEAELEKEKVLQKAHAEIKDMVVTATTKIVTRKDNAENDKALYDEFLSKAK</sequence>
<dbReference type="InterPro" id="IPR002146">
    <property type="entry name" value="ATP_synth_b/b'su_bac/chlpt"/>
</dbReference>
<dbReference type="Gene3D" id="1.20.5.620">
    <property type="entry name" value="F1F0 ATP synthase subunit B, membrane domain"/>
    <property type="match status" value="1"/>
</dbReference>
<name>A0A9D1AAS0_9FIRM</name>
<dbReference type="GO" id="GO:0012505">
    <property type="term" value="C:endomembrane system"/>
    <property type="evidence" value="ECO:0007669"/>
    <property type="project" value="UniProtKB-SubCell"/>
</dbReference>